<sequence>MGAAPDETRAISNPHTPRLPCPALPFRVMQDAGSSHIKPFTASVEIASNRPGPLLSISSRAAAWTRAAGWPPRIRDAPSLHPQPPPLSCALWWTAMASAGWAWVAEVAGEELAKLEAAHPGRLLGPLKAELQRLVAEPGGLDAEAALPLVVSPPHAGAASDDGTTSTGGATPSRRAGLVCTQESTTRKRKPRGTLREREAEVVGKRRRRASTPPGPPKDSAEMAIERAERCLERIRAVKRSLLAGLPIGFTD</sequence>
<name>A0AAQ3WEZ2_PASNO</name>
<feature type="region of interest" description="Disordered" evidence="1">
    <location>
        <begin position="153"/>
        <end position="223"/>
    </location>
</feature>
<feature type="compositionally biased region" description="Basic and acidic residues" evidence="1">
    <location>
        <begin position="194"/>
        <end position="204"/>
    </location>
</feature>
<proteinExistence type="predicted"/>
<evidence type="ECO:0000313" key="3">
    <source>
        <dbReference type="Proteomes" id="UP001341281"/>
    </source>
</evidence>
<protein>
    <submittedName>
        <fullName evidence="2">Uncharacterized protein</fullName>
    </submittedName>
</protein>
<feature type="compositionally biased region" description="Low complexity" evidence="1">
    <location>
        <begin position="156"/>
        <end position="171"/>
    </location>
</feature>
<evidence type="ECO:0000256" key="1">
    <source>
        <dbReference type="SAM" id="MobiDB-lite"/>
    </source>
</evidence>
<gene>
    <name evidence="2" type="ORF">U9M48_009537</name>
</gene>
<accession>A0AAQ3WEZ2</accession>
<organism evidence="2 3">
    <name type="scientific">Paspalum notatum var. saurae</name>
    <dbReference type="NCBI Taxonomy" id="547442"/>
    <lineage>
        <taxon>Eukaryota</taxon>
        <taxon>Viridiplantae</taxon>
        <taxon>Streptophyta</taxon>
        <taxon>Embryophyta</taxon>
        <taxon>Tracheophyta</taxon>
        <taxon>Spermatophyta</taxon>
        <taxon>Magnoliopsida</taxon>
        <taxon>Liliopsida</taxon>
        <taxon>Poales</taxon>
        <taxon>Poaceae</taxon>
        <taxon>PACMAD clade</taxon>
        <taxon>Panicoideae</taxon>
        <taxon>Andropogonodae</taxon>
        <taxon>Paspaleae</taxon>
        <taxon>Paspalinae</taxon>
        <taxon>Paspalum</taxon>
    </lineage>
</organism>
<evidence type="ECO:0000313" key="2">
    <source>
        <dbReference type="EMBL" id="WVZ59391.1"/>
    </source>
</evidence>
<reference evidence="2 3" key="1">
    <citation type="submission" date="2024-02" db="EMBL/GenBank/DDBJ databases">
        <title>High-quality chromosome-scale genome assembly of Pensacola bahiagrass (Paspalum notatum Flugge var. saurae).</title>
        <authorList>
            <person name="Vega J.M."/>
            <person name="Podio M."/>
            <person name="Orjuela J."/>
            <person name="Siena L.A."/>
            <person name="Pessino S.C."/>
            <person name="Combes M.C."/>
            <person name="Mariac C."/>
            <person name="Albertini E."/>
            <person name="Pupilli F."/>
            <person name="Ortiz J.P.A."/>
            <person name="Leblanc O."/>
        </authorList>
    </citation>
    <scope>NUCLEOTIDE SEQUENCE [LARGE SCALE GENOMIC DNA]</scope>
    <source>
        <strain evidence="2">R1</strain>
        <tissue evidence="2">Leaf</tissue>
    </source>
</reference>
<dbReference type="EMBL" id="CP144746">
    <property type="protein sequence ID" value="WVZ59391.1"/>
    <property type="molecule type" value="Genomic_DNA"/>
</dbReference>
<dbReference type="Proteomes" id="UP001341281">
    <property type="component" value="Chromosome 02"/>
</dbReference>
<keyword evidence="3" id="KW-1185">Reference proteome</keyword>
<dbReference type="AlphaFoldDB" id="A0AAQ3WEZ2"/>